<dbReference type="EMBL" id="NOXX01000156">
    <property type="protein sequence ID" value="OYQ46833.1"/>
    <property type="molecule type" value="Genomic_DNA"/>
</dbReference>
<dbReference type="GO" id="GO:0015937">
    <property type="term" value="P:coenzyme A biosynthetic process"/>
    <property type="evidence" value="ECO:0007669"/>
    <property type="project" value="UniProtKB-ARBA"/>
</dbReference>
<dbReference type="Gene3D" id="3.40.50.10300">
    <property type="entry name" value="CoaB-like"/>
    <property type="match status" value="1"/>
</dbReference>
<comment type="caution">
    <text evidence="2">The sequence shown here is derived from an EMBL/GenBank/DDBJ whole genome shotgun (WGS) entry which is preliminary data.</text>
</comment>
<dbReference type="RefSeq" id="WP_094485437.1">
    <property type="nucleotide sequence ID" value="NZ_NOXX01000156.1"/>
</dbReference>
<sequence>MRSSLIHKKILITAGPTREYLDPVRYITNESSGKMGYALAETLHELGADVVLISGPVCLNSSFPEENITFVKTANEMYHACLKHFSSCDIAIFAAAVADYSPKLTSEEKIKKIDEACFLELKKNVDIAFEFGKVKTRFQQSVGFALETNDVLTNSKFKLEKKNFDLIVINSPTHNQGFGHDTNKVSILSKELYLDHFPLKSKKEVAVDIVQAIEEYSILNEATQKSLYNVIDYPKTV</sequence>
<gene>
    <name evidence="2" type="ORF">CHX27_03790</name>
</gene>
<dbReference type="GO" id="GO:0003824">
    <property type="term" value="F:catalytic activity"/>
    <property type="evidence" value="ECO:0007669"/>
    <property type="project" value="UniProtKB-ARBA"/>
</dbReference>
<protein>
    <recommendedName>
        <fullName evidence="1">DNA/pantothenate metabolism flavoprotein C-terminal domain-containing protein</fullName>
    </recommendedName>
</protein>
<feature type="domain" description="DNA/pantothenate metabolism flavoprotein C-terminal" evidence="1">
    <location>
        <begin position="7"/>
        <end position="215"/>
    </location>
</feature>
<dbReference type="Proteomes" id="UP000216035">
    <property type="component" value="Unassembled WGS sequence"/>
</dbReference>
<reference evidence="2 3" key="1">
    <citation type="submission" date="2017-07" db="EMBL/GenBank/DDBJ databases">
        <title>Flavobacterium cyanobacteriorum sp. nov., isolated from cyanobacterial aggregates in a eutrophic lake.</title>
        <authorList>
            <person name="Cai H."/>
        </authorList>
    </citation>
    <scope>NUCLEOTIDE SEQUENCE [LARGE SCALE GENOMIC DNA]</scope>
    <source>
        <strain evidence="2 3">TH167</strain>
    </source>
</reference>
<keyword evidence="3" id="KW-1185">Reference proteome</keyword>
<evidence type="ECO:0000259" key="1">
    <source>
        <dbReference type="Pfam" id="PF04127"/>
    </source>
</evidence>
<dbReference type="Pfam" id="PF04127">
    <property type="entry name" value="DFP"/>
    <property type="match status" value="1"/>
</dbReference>
<proteinExistence type="predicted"/>
<evidence type="ECO:0000313" key="3">
    <source>
        <dbReference type="Proteomes" id="UP000216035"/>
    </source>
</evidence>
<dbReference type="InterPro" id="IPR035929">
    <property type="entry name" value="CoaB-like_sf"/>
</dbReference>
<accession>A0A255ZZB3</accession>
<dbReference type="InterPro" id="IPR007085">
    <property type="entry name" value="DNA/pantothenate-metab_flavo_C"/>
</dbReference>
<evidence type="ECO:0000313" key="2">
    <source>
        <dbReference type="EMBL" id="OYQ46833.1"/>
    </source>
</evidence>
<name>A0A255ZZB3_9FLAO</name>
<dbReference type="OrthoDB" id="9802554at2"/>
<dbReference type="AlphaFoldDB" id="A0A255ZZB3"/>
<dbReference type="SUPFAM" id="SSF102645">
    <property type="entry name" value="CoaB-like"/>
    <property type="match status" value="1"/>
</dbReference>
<organism evidence="2 3">
    <name type="scientific">Flavobacterium aurantiibacter</name>
    <dbReference type="NCBI Taxonomy" id="2023067"/>
    <lineage>
        <taxon>Bacteria</taxon>
        <taxon>Pseudomonadati</taxon>
        <taxon>Bacteroidota</taxon>
        <taxon>Flavobacteriia</taxon>
        <taxon>Flavobacteriales</taxon>
        <taxon>Flavobacteriaceae</taxon>
        <taxon>Flavobacterium</taxon>
    </lineage>
</organism>